<evidence type="ECO:0000256" key="4">
    <source>
        <dbReference type="SAM" id="MobiDB-lite"/>
    </source>
</evidence>
<evidence type="ECO:0000259" key="5">
    <source>
        <dbReference type="PROSITE" id="PS50943"/>
    </source>
</evidence>
<sequence>MSQDWNTVMISKTRPTATRGQKNAATAAAARSGTLDTERKFAAGENKSSHRGHMNMKKLDDETEEFQHTRVDRGLAQAIQQARLGKKMTQKQLATQINEKPQVVGEYESGKAIPNPQLISKLERALGVRLPRPGKKGKK</sequence>
<dbReference type="SMART" id="SM00530">
    <property type="entry name" value="HTH_XRE"/>
    <property type="match status" value="1"/>
</dbReference>
<feature type="compositionally biased region" description="Polar residues" evidence="4">
    <location>
        <begin position="1"/>
        <end position="23"/>
    </location>
</feature>
<dbReference type="OMA" id="KAVPNQM"/>
<dbReference type="STRING" id="2880.D8LR14"/>
<dbReference type="EMBL" id="FN649743">
    <property type="protein sequence ID" value="CBN77687.1"/>
    <property type="molecule type" value="Genomic_DNA"/>
</dbReference>
<dbReference type="InterPro" id="IPR001387">
    <property type="entry name" value="Cro/C1-type_HTH"/>
</dbReference>
<dbReference type="InterPro" id="IPR013729">
    <property type="entry name" value="MBF1_N"/>
</dbReference>
<dbReference type="PANTHER" id="PTHR10245:SF15">
    <property type="entry name" value="ENDOTHELIAL DIFFERENTIATION-RELATED FACTOR 1"/>
    <property type="match status" value="1"/>
</dbReference>
<evidence type="ECO:0000313" key="7">
    <source>
        <dbReference type="Proteomes" id="UP000002630"/>
    </source>
</evidence>
<feature type="domain" description="HTH cro/C1-type" evidence="5">
    <location>
        <begin position="79"/>
        <end position="133"/>
    </location>
</feature>
<organism evidence="6 7">
    <name type="scientific">Ectocarpus siliculosus</name>
    <name type="common">Brown alga</name>
    <name type="synonym">Conferva siliculosa</name>
    <dbReference type="NCBI Taxonomy" id="2880"/>
    <lineage>
        <taxon>Eukaryota</taxon>
        <taxon>Sar</taxon>
        <taxon>Stramenopiles</taxon>
        <taxon>Ochrophyta</taxon>
        <taxon>PX clade</taxon>
        <taxon>Phaeophyceae</taxon>
        <taxon>Ectocarpales</taxon>
        <taxon>Ectocarpaceae</taxon>
        <taxon>Ectocarpus</taxon>
    </lineage>
</organism>
<dbReference type="eggNOG" id="KOG3398">
    <property type="taxonomic scope" value="Eukaryota"/>
</dbReference>
<keyword evidence="2" id="KW-0238">DNA-binding</keyword>
<dbReference type="CDD" id="cd00093">
    <property type="entry name" value="HTH_XRE"/>
    <property type="match status" value="1"/>
</dbReference>
<gene>
    <name evidence="6" type="ORF">Esi_0061_0121</name>
</gene>
<reference evidence="6 7" key="1">
    <citation type="journal article" date="2010" name="Nature">
        <title>The Ectocarpus genome and the independent evolution of multicellularity in brown algae.</title>
        <authorList>
            <person name="Cock J.M."/>
            <person name="Sterck L."/>
            <person name="Rouze P."/>
            <person name="Scornet D."/>
            <person name="Allen A.E."/>
            <person name="Amoutzias G."/>
            <person name="Anthouard V."/>
            <person name="Artiguenave F."/>
            <person name="Aury J.M."/>
            <person name="Badger J.H."/>
            <person name="Beszteri B."/>
            <person name="Billiau K."/>
            <person name="Bonnet E."/>
            <person name="Bothwell J.H."/>
            <person name="Bowler C."/>
            <person name="Boyen C."/>
            <person name="Brownlee C."/>
            <person name="Carrano C.J."/>
            <person name="Charrier B."/>
            <person name="Cho G.Y."/>
            <person name="Coelho S.M."/>
            <person name="Collen J."/>
            <person name="Corre E."/>
            <person name="Da Silva C."/>
            <person name="Delage L."/>
            <person name="Delaroque N."/>
            <person name="Dittami S.M."/>
            <person name="Doulbeau S."/>
            <person name="Elias M."/>
            <person name="Farnham G."/>
            <person name="Gachon C.M."/>
            <person name="Gschloessl B."/>
            <person name="Heesch S."/>
            <person name="Jabbari K."/>
            <person name="Jubin C."/>
            <person name="Kawai H."/>
            <person name="Kimura K."/>
            <person name="Kloareg B."/>
            <person name="Kupper F.C."/>
            <person name="Lang D."/>
            <person name="Le Bail A."/>
            <person name="Leblanc C."/>
            <person name="Lerouge P."/>
            <person name="Lohr M."/>
            <person name="Lopez P.J."/>
            <person name="Martens C."/>
            <person name="Maumus F."/>
            <person name="Michel G."/>
            <person name="Miranda-Saavedra D."/>
            <person name="Morales J."/>
            <person name="Moreau H."/>
            <person name="Motomura T."/>
            <person name="Nagasato C."/>
            <person name="Napoli C.A."/>
            <person name="Nelson D.R."/>
            <person name="Nyvall-Collen P."/>
            <person name="Peters A.F."/>
            <person name="Pommier C."/>
            <person name="Potin P."/>
            <person name="Poulain J."/>
            <person name="Quesneville H."/>
            <person name="Read B."/>
            <person name="Rensing S.A."/>
            <person name="Ritter A."/>
            <person name="Rousvoal S."/>
            <person name="Samanta M."/>
            <person name="Samson G."/>
            <person name="Schroeder D.C."/>
            <person name="Segurens B."/>
            <person name="Strittmatter M."/>
            <person name="Tonon T."/>
            <person name="Tregear J.W."/>
            <person name="Valentin K."/>
            <person name="von Dassow P."/>
            <person name="Yamagishi T."/>
            <person name="Van de Peer Y."/>
            <person name="Wincker P."/>
        </authorList>
    </citation>
    <scope>NUCLEOTIDE SEQUENCE [LARGE SCALE GENOMIC DNA]</scope>
    <source>
        <strain evidence="7">Ec32 / CCAP1310/4</strain>
    </source>
</reference>
<dbReference type="FunFam" id="1.10.260.40:FF:000018">
    <property type="entry name" value="Multiprotein bridging factor 1"/>
    <property type="match status" value="1"/>
</dbReference>
<dbReference type="Pfam" id="PF01381">
    <property type="entry name" value="HTH_3"/>
    <property type="match status" value="1"/>
</dbReference>
<keyword evidence="3" id="KW-0804">Transcription</keyword>
<evidence type="ECO:0000256" key="3">
    <source>
        <dbReference type="ARBA" id="ARBA00023163"/>
    </source>
</evidence>
<evidence type="ECO:0000256" key="2">
    <source>
        <dbReference type="ARBA" id="ARBA00023125"/>
    </source>
</evidence>
<name>D8LR14_ECTSI</name>
<evidence type="ECO:0000256" key="1">
    <source>
        <dbReference type="ARBA" id="ARBA00023015"/>
    </source>
</evidence>
<keyword evidence="1" id="KW-0805">Transcription regulation</keyword>
<proteinExistence type="predicted"/>
<dbReference type="Proteomes" id="UP000002630">
    <property type="component" value="Linkage Group LG18"/>
</dbReference>
<feature type="region of interest" description="Disordered" evidence="4">
    <location>
        <begin position="1"/>
        <end position="35"/>
    </location>
</feature>
<keyword evidence="7" id="KW-1185">Reference proteome</keyword>
<dbReference type="EMBL" id="FN648830">
    <property type="protein sequence ID" value="CBN77687.1"/>
    <property type="molecule type" value="Genomic_DNA"/>
</dbReference>
<accession>D8LR14</accession>
<evidence type="ECO:0000313" key="6">
    <source>
        <dbReference type="EMBL" id="CBN77687.1"/>
    </source>
</evidence>
<protein>
    <submittedName>
        <fullName evidence="6">Flagellar associated protein, transcriptional coactivator-like protein</fullName>
    </submittedName>
</protein>
<dbReference type="SUPFAM" id="SSF47413">
    <property type="entry name" value="lambda repressor-like DNA-binding domains"/>
    <property type="match status" value="1"/>
</dbReference>
<dbReference type="InterPro" id="IPR010982">
    <property type="entry name" value="Lambda_DNA-bd_dom_sf"/>
</dbReference>
<dbReference type="PROSITE" id="PS50943">
    <property type="entry name" value="HTH_CROC1"/>
    <property type="match status" value="1"/>
</dbReference>
<dbReference type="FunCoup" id="D8LR14">
    <property type="interactions" value="399"/>
</dbReference>
<dbReference type="InParanoid" id="D8LR14"/>
<dbReference type="PANTHER" id="PTHR10245">
    <property type="entry name" value="ENDOTHELIAL DIFFERENTIATION-RELATED FACTOR 1 MULTIPROTEIN BRIDGING FACTOR 1"/>
    <property type="match status" value="1"/>
</dbReference>
<dbReference type="GO" id="GO:0003677">
    <property type="term" value="F:DNA binding"/>
    <property type="evidence" value="ECO:0007669"/>
    <property type="project" value="UniProtKB-KW"/>
</dbReference>
<dbReference type="Pfam" id="PF08523">
    <property type="entry name" value="MBF1"/>
    <property type="match status" value="1"/>
</dbReference>
<dbReference type="GO" id="GO:0005634">
    <property type="term" value="C:nucleus"/>
    <property type="evidence" value="ECO:0007669"/>
    <property type="project" value="TreeGrafter"/>
</dbReference>
<dbReference type="AlphaFoldDB" id="D8LR14"/>
<dbReference type="OrthoDB" id="10253401at2759"/>
<dbReference type="Gene3D" id="1.10.260.40">
    <property type="entry name" value="lambda repressor-like DNA-binding domains"/>
    <property type="match status" value="1"/>
</dbReference>